<gene>
    <name evidence="2" type="ORF">MCHLO_03444</name>
</gene>
<feature type="compositionally biased region" description="Basic and acidic residues" evidence="1">
    <location>
        <begin position="88"/>
        <end position="97"/>
    </location>
</feature>
<evidence type="ECO:0000256" key="1">
    <source>
        <dbReference type="SAM" id="MobiDB-lite"/>
    </source>
</evidence>
<feature type="compositionally biased region" description="Low complexity" evidence="1">
    <location>
        <begin position="29"/>
        <end position="38"/>
    </location>
</feature>
<evidence type="ECO:0000313" key="2">
    <source>
        <dbReference type="EMBL" id="GAT45893.1"/>
    </source>
</evidence>
<sequence length="236" mass="25364">VLVREFAREIVPVLKPGLKPVDTPGLRSGGQQAARSSAGSGGSGGSNSGSSSVLQDNGWPSSQDVCWCHTCFWCSKKEGAEYGDGGVDGERDEEKARAGVGQADGSALGSPQSHLHQQTSSLSCAASGVPRLNTRSSVNIWTTFFAKNTFTPRTYRGRESLAADAHEHPQWTQVRAELQQGRVIAPRWASLPSQPVLVLVACYVLSRLQRGLFKQRKFFPNDQGVPEDGAQNIART</sequence>
<protein>
    <submittedName>
        <fullName evidence="2">Uncharacterized protein</fullName>
    </submittedName>
</protein>
<accession>A0ABQ0L3Z1</accession>
<dbReference type="EMBL" id="DF841918">
    <property type="protein sequence ID" value="GAT45893.1"/>
    <property type="molecule type" value="Genomic_DNA"/>
</dbReference>
<organism evidence="2 3">
    <name type="scientific">Mycena chlorophos</name>
    <name type="common">Agaric fungus</name>
    <name type="synonym">Agaricus chlorophos</name>
    <dbReference type="NCBI Taxonomy" id="658473"/>
    <lineage>
        <taxon>Eukaryota</taxon>
        <taxon>Fungi</taxon>
        <taxon>Dikarya</taxon>
        <taxon>Basidiomycota</taxon>
        <taxon>Agaricomycotina</taxon>
        <taxon>Agaricomycetes</taxon>
        <taxon>Agaricomycetidae</taxon>
        <taxon>Agaricales</taxon>
        <taxon>Marasmiineae</taxon>
        <taxon>Mycenaceae</taxon>
        <taxon>Mycena</taxon>
    </lineage>
</organism>
<feature type="region of interest" description="Disordered" evidence="1">
    <location>
        <begin position="83"/>
        <end position="114"/>
    </location>
</feature>
<proteinExistence type="predicted"/>
<name>A0ABQ0L3Z1_MYCCL</name>
<evidence type="ECO:0000313" key="3">
    <source>
        <dbReference type="Proteomes" id="UP000815677"/>
    </source>
</evidence>
<reference evidence="2" key="1">
    <citation type="submission" date="2014-09" db="EMBL/GenBank/DDBJ databases">
        <title>Genome sequence of the luminous mushroom Mycena chlorophos for searching fungal bioluminescence genes.</title>
        <authorList>
            <person name="Tanaka Y."/>
            <person name="Kasuga D."/>
            <person name="Oba Y."/>
            <person name="Hase S."/>
            <person name="Sato K."/>
            <person name="Oba Y."/>
            <person name="Sakakibara Y."/>
        </authorList>
    </citation>
    <scope>NUCLEOTIDE SEQUENCE</scope>
</reference>
<feature type="non-terminal residue" evidence="2">
    <location>
        <position position="1"/>
    </location>
</feature>
<keyword evidence="3" id="KW-1185">Reference proteome</keyword>
<dbReference type="Proteomes" id="UP000815677">
    <property type="component" value="Unassembled WGS sequence"/>
</dbReference>
<feature type="region of interest" description="Disordered" evidence="1">
    <location>
        <begin position="17"/>
        <end position="56"/>
    </location>
</feature>